<dbReference type="Proteomes" id="UP000295257">
    <property type="component" value="Unassembled WGS sequence"/>
</dbReference>
<sequence length="292" mass="33195">MESKRTLVEKSIIMALRDLGGVANRKSIRKTISDNEYCGIKYNDVYSTKMGKTGSYSPFMFDFNFGMKSLYSVGYVEKLERGKDITLTDLGRTDNLDNYPTAKQEKIIADFWKKKSQKNNERKTKEASGTNDAAEKEDTDDLNWKSELLKCLMEFEPAKFESFSRLLISKMGVVIDKEMGIVRSGDHGIDGFGYFTSDEFRTSRVAVQCKRYTQGAVSEPEIDKFKGVMDGFNAEYGIFITTSHFTNQAKKKATQGNNTVTLIDGQALADLVEKYKLHITPVITYTLDDYYY</sequence>
<reference evidence="4 5" key="1">
    <citation type="journal article" date="2019" name="Appl. Microbiol. Biotechnol.">
        <title>Uncovering carbohydrate metabolism through a genotype-phenotype association study of 56 lactic acid bacteria genomes.</title>
        <authorList>
            <person name="Buron-Moles G."/>
            <person name="Chailyan A."/>
            <person name="Dolejs I."/>
            <person name="Forster J."/>
            <person name="Miks M.H."/>
        </authorList>
    </citation>
    <scope>NUCLEOTIDE SEQUENCE [LARGE SCALE GENOMIC DNA]</scope>
    <source>
        <strain evidence="4 5">ATCC 29644</strain>
    </source>
</reference>
<evidence type="ECO:0000256" key="1">
    <source>
        <dbReference type="ARBA" id="ARBA00022801"/>
    </source>
</evidence>
<feature type="region of interest" description="Disordered" evidence="2">
    <location>
        <begin position="119"/>
        <end position="138"/>
    </location>
</feature>
<organism evidence="4 5">
    <name type="scientific">Companilactobacillus farciminis</name>
    <dbReference type="NCBI Taxonomy" id="1612"/>
    <lineage>
        <taxon>Bacteria</taxon>
        <taxon>Bacillati</taxon>
        <taxon>Bacillota</taxon>
        <taxon>Bacilli</taxon>
        <taxon>Lactobacillales</taxon>
        <taxon>Lactobacillaceae</taxon>
        <taxon>Companilactobacillus</taxon>
    </lineage>
</organism>
<dbReference type="SUPFAM" id="SSF52980">
    <property type="entry name" value="Restriction endonuclease-like"/>
    <property type="match status" value="1"/>
</dbReference>
<dbReference type="EMBL" id="PUFN01000029">
    <property type="protein sequence ID" value="TDG69786.1"/>
    <property type="molecule type" value="Genomic_DNA"/>
</dbReference>
<accession>A0A4V3A2P9</accession>
<dbReference type="GO" id="GO:0009307">
    <property type="term" value="P:DNA restriction-modification system"/>
    <property type="evidence" value="ECO:0007669"/>
    <property type="project" value="InterPro"/>
</dbReference>
<evidence type="ECO:0000259" key="3">
    <source>
        <dbReference type="Pfam" id="PF04471"/>
    </source>
</evidence>
<keyword evidence="5" id="KW-1185">Reference proteome</keyword>
<dbReference type="InterPro" id="IPR011335">
    <property type="entry name" value="Restrct_endonuc-II-like"/>
</dbReference>
<evidence type="ECO:0000256" key="2">
    <source>
        <dbReference type="SAM" id="MobiDB-lite"/>
    </source>
</evidence>
<comment type="caution">
    <text evidence="4">The sequence shown here is derived from an EMBL/GenBank/DDBJ whole genome shotgun (WGS) entry which is preliminary data.</text>
</comment>
<name>A0A4V3A2P9_9LACO</name>
<dbReference type="PANTHER" id="PTHR30015:SF7">
    <property type="entry name" value="TYPE IV METHYL-DIRECTED RESTRICTION ENZYME ECOKMRR"/>
    <property type="match status" value="1"/>
</dbReference>
<dbReference type="InterPro" id="IPR007560">
    <property type="entry name" value="Restrct_endonuc_IV_Mrr"/>
</dbReference>
<dbReference type="RefSeq" id="WP_010018893.1">
    <property type="nucleotide sequence ID" value="NZ_CAJJMR010000004.1"/>
</dbReference>
<keyword evidence="1" id="KW-0378">Hydrolase</keyword>
<evidence type="ECO:0000313" key="4">
    <source>
        <dbReference type="EMBL" id="TDG69786.1"/>
    </source>
</evidence>
<proteinExistence type="predicted"/>
<feature type="domain" description="Restriction endonuclease type IV Mrr" evidence="3">
    <location>
        <begin position="153"/>
        <end position="271"/>
    </location>
</feature>
<dbReference type="GO" id="GO:0015666">
    <property type="term" value="F:restriction endodeoxyribonuclease activity"/>
    <property type="evidence" value="ECO:0007669"/>
    <property type="project" value="TreeGrafter"/>
</dbReference>
<dbReference type="InterPro" id="IPR052906">
    <property type="entry name" value="Type_IV_Methyl-Rstrct_Enzyme"/>
</dbReference>
<dbReference type="OrthoDB" id="9803736at2"/>
<protein>
    <recommendedName>
        <fullName evidence="3">Restriction endonuclease type IV Mrr domain-containing protein</fullName>
    </recommendedName>
</protein>
<dbReference type="PANTHER" id="PTHR30015">
    <property type="entry name" value="MRR RESTRICTION SYSTEM PROTEIN"/>
    <property type="match status" value="1"/>
</dbReference>
<dbReference type="GO" id="GO:0003677">
    <property type="term" value="F:DNA binding"/>
    <property type="evidence" value="ECO:0007669"/>
    <property type="project" value="InterPro"/>
</dbReference>
<dbReference type="Gene3D" id="3.40.1350.10">
    <property type="match status" value="1"/>
</dbReference>
<evidence type="ECO:0000313" key="5">
    <source>
        <dbReference type="Proteomes" id="UP000295257"/>
    </source>
</evidence>
<dbReference type="AlphaFoldDB" id="A0A4V3A2P9"/>
<dbReference type="Pfam" id="PF04471">
    <property type="entry name" value="Mrr_cat"/>
    <property type="match status" value="1"/>
</dbReference>
<dbReference type="InterPro" id="IPR011856">
    <property type="entry name" value="tRNA_endonuc-like_dom_sf"/>
</dbReference>
<gene>
    <name evidence="4" type="ORF">C5L30_001919</name>
</gene>